<dbReference type="EMBL" id="CP069102">
    <property type="protein sequence ID" value="QSS49931.1"/>
    <property type="molecule type" value="Genomic_DNA"/>
</dbReference>
<proteinExistence type="predicted"/>
<dbReference type="Proteomes" id="UP000663419">
    <property type="component" value="Chromosome 1"/>
</dbReference>
<evidence type="ECO:0000313" key="2">
    <source>
        <dbReference type="Proteomes" id="UP000663419"/>
    </source>
</evidence>
<gene>
    <name evidence="1" type="ORF">I7I53_10449</name>
</gene>
<protein>
    <submittedName>
        <fullName evidence="1">Uncharacterized protein</fullName>
    </submittedName>
</protein>
<evidence type="ECO:0000313" key="1">
    <source>
        <dbReference type="EMBL" id="QSS49931.1"/>
    </source>
</evidence>
<sequence>MRTNGSHSLINTNKRKTIPFVAQQRMFMKTLRAESRCWTETRRRETTTACHSSRGICLSVFRARPTSTPTLCMFLPSGEPRLLFSISIPTTSVSLNVIPAITTGPSR</sequence>
<dbReference type="VEuPathDB" id="FungiDB:I7I53_10449"/>
<reference evidence="1" key="1">
    <citation type="submission" date="2021-01" db="EMBL/GenBank/DDBJ databases">
        <title>Chromosome-level genome assembly of a human fungal pathogen reveals clustering of transcriptionally co-regulated genes.</title>
        <authorList>
            <person name="Voorhies M."/>
            <person name="Cohen S."/>
            <person name="Shea T.P."/>
            <person name="Petrus S."/>
            <person name="Munoz J.F."/>
            <person name="Poplawski S."/>
            <person name="Goldman W.E."/>
            <person name="Michael T."/>
            <person name="Cuomo C.A."/>
            <person name="Sil A."/>
            <person name="Beyhan S."/>
        </authorList>
    </citation>
    <scope>NUCLEOTIDE SEQUENCE</scope>
    <source>
        <strain evidence="1">H88</strain>
    </source>
</reference>
<organism evidence="1 2">
    <name type="scientific">Ajellomyces capsulatus (strain H88)</name>
    <name type="common">Darling's disease fungus</name>
    <name type="synonym">Histoplasma capsulatum</name>
    <dbReference type="NCBI Taxonomy" id="544711"/>
    <lineage>
        <taxon>Eukaryota</taxon>
        <taxon>Fungi</taxon>
        <taxon>Dikarya</taxon>
        <taxon>Ascomycota</taxon>
        <taxon>Pezizomycotina</taxon>
        <taxon>Eurotiomycetes</taxon>
        <taxon>Eurotiomycetidae</taxon>
        <taxon>Onygenales</taxon>
        <taxon>Ajellomycetaceae</taxon>
        <taxon>Histoplasma</taxon>
    </lineage>
</organism>
<name>A0A8A1L8N0_AJEC8</name>
<dbReference type="AlphaFoldDB" id="A0A8A1L8N0"/>
<accession>A0A8A1L8N0</accession>